<dbReference type="PANTHER" id="PTHR43798">
    <property type="entry name" value="MONOACYLGLYCEROL LIPASE"/>
    <property type="match status" value="1"/>
</dbReference>
<evidence type="ECO:0000313" key="9">
    <source>
        <dbReference type="EMBL" id="EDO32798.1"/>
    </source>
</evidence>
<dbReference type="GO" id="GO:0031966">
    <property type="term" value="C:mitochondrial membrane"/>
    <property type="evidence" value="ECO:0007669"/>
    <property type="project" value="UniProtKB-SubCell"/>
</dbReference>
<dbReference type="OMA" id="YEEVFME"/>
<protein>
    <recommendedName>
        <fullName evidence="2">acylglycerol lipase</fullName>
        <ecNumber evidence="2">3.1.1.23</ecNumber>
    </recommendedName>
</protein>
<evidence type="ECO:0000256" key="3">
    <source>
        <dbReference type="ARBA" id="ARBA00037797"/>
    </source>
</evidence>
<dbReference type="InterPro" id="IPR000639">
    <property type="entry name" value="Epox_hydrolase-like"/>
</dbReference>
<comment type="catalytic activity">
    <reaction evidence="1">
        <text>Hydrolyzes glycerol monoesters of long-chain fatty acids.</text>
        <dbReference type="EC" id="3.1.1.23"/>
    </reaction>
</comment>
<dbReference type="GO" id="GO:0046464">
    <property type="term" value="P:acylglycerol catabolic process"/>
    <property type="evidence" value="ECO:0000318"/>
    <property type="project" value="GO_Central"/>
</dbReference>
<evidence type="ECO:0000313" key="10">
    <source>
        <dbReference type="Proteomes" id="UP000001593"/>
    </source>
</evidence>
<comment type="catalytic activity">
    <reaction evidence="6">
        <text>1-dodecanoylglycerol + H2O = dodecanoate + glycerol + H(+)</text>
        <dbReference type="Rhea" id="RHEA:44316"/>
        <dbReference type="ChEBI" id="CHEBI:15377"/>
        <dbReference type="ChEBI" id="CHEBI:15378"/>
        <dbReference type="ChEBI" id="CHEBI:17754"/>
        <dbReference type="ChEBI" id="CHEBI:18262"/>
        <dbReference type="ChEBI" id="CHEBI:75539"/>
    </reaction>
</comment>
<dbReference type="EC" id="3.1.1.23" evidence="2"/>
<dbReference type="InterPro" id="IPR050266">
    <property type="entry name" value="AB_hydrolase_sf"/>
</dbReference>
<evidence type="ECO:0000256" key="2">
    <source>
        <dbReference type="ARBA" id="ARBA00013254"/>
    </source>
</evidence>
<evidence type="ECO:0000256" key="6">
    <source>
        <dbReference type="ARBA" id="ARBA00047662"/>
    </source>
</evidence>
<dbReference type="STRING" id="45351.A7SU25"/>
<dbReference type="SUPFAM" id="SSF53474">
    <property type="entry name" value="alpha/beta-Hydrolases"/>
    <property type="match status" value="1"/>
</dbReference>
<dbReference type="InParanoid" id="A7SU25"/>
<dbReference type="PRINTS" id="PR00111">
    <property type="entry name" value="ABHYDROLASE"/>
</dbReference>
<organism evidence="9 10">
    <name type="scientific">Nematostella vectensis</name>
    <name type="common">Starlet sea anemone</name>
    <dbReference type="NCBI Taxonomy" id="45351"/>
    <lineage>
        <taxon>Eukaryota</taxon>
        <taxon>Metazoa</taxon>
        <taxon>Cnidaria</taxon>
        <taxon>Anthozoa</taxon>
        <taxon>Hexacorallia</taxon>
        <taxon>Actiniaria</taxon>
        <taxon>Edwardsiidae</taxon>
        <taxon>Nematostella</taxon>
    </lineage>
</organism>
<comment type="function">
    <text evidence="7">Lipase that preferentially hydrolysis medium-chain saturated monoacylglycerols including 2-arachidonoylglycerol. Through 2-arachidonoylglycerol degradation may regulate endocannabinoid signaling pathways. Also has a lysophosphatidyl lipase activity with a preference for lysophosphatidylglycerol among other lysophospholipids. Also able to degrade bis(monoacylglycero)phosphate (BMP) and constitutes the major enzyme for BMP catabolism. BMP, also known as lysobisphosphatidic acid, is enriched in late endosomes and lysosomes and plays a key role in the formation of intraluminal vesicles and in lipid sorting.</text>
</comment>
<dbReference type="AlphaFoldDB" id="A7SU25"/>
<evidence type="ECO:0000256" key="5">
    <source>
        <dbReference type="ARBA" id="ARBA00046308"/>
    </source>
</evidence>
<gene>
    <name evidence="9" type="ORF">NEMVEDRAFT_v1g131752</name>
</gene>
<accession>A7SU25</accession>
<dbReference type="InterPro" id="IPR000073">
    <property type="entry name" value="AB_hydrolase_1"/>
</dbReference>
<evidence type="ECO:0000256" key="4">
    <source>
        <dbReference type="ARBA" id="ARBA00037874"/>
    </source>
</evidence>
<dbReference type="eggNOG" id="KOG1454">
    <property type="taxonomic scope" value="Eukaryota"/>
</dbReference>
<dbReference type="HOGENOM" id="CLU_020336_13_9_1"/>
<dbReference type="InterPro" id="IPR029058">
    <property type="entry name" value="AB_hydrolase_fold"/>
</dbReference>
<sequence length="282" mass="32195">MFWAGFSNNTIRIGDFEFSYIERGSEKTTQSTIVLIHGFSSSKDVWCQMSHGLPRSYHLIALDLPGHGKTTRKHHDNFSIPSQVSKLHQFLHAVGVNKRKFHLAGISMGGHIVGVYAAQHPARVASVIMMCPAGIQAPEHSEFITDVVLNGEKNYLIPDTPEDFQKMLNKVLHREVTIPYFIAKLFADVRRPCKDFYQKVLEDIVHPDHRFLLHHVLDDIHVPSLVLWGVDDKIIHVSSVHVMKEKMKNCQVQLIERCGHAIFLERPWKTAKLVNEFLSSLH</sequence>
<dbReference type="ESTHER" id="nemve-a7su25">
    <property type="family name" value="ABHD6-Lip"/>
</dbReference>
<dbReference type="GO" id="GO:0016020">
    <property type="term" value="C:membrane"/>
    <property type="evidence" value="ECO:0000318"/>
    <property type="project" value="GO_Central"/>
</dbReference>
<dbReference type="PRINTS" id="PR00412">
    <property type="entry name" value="EPOXHYDRLASE"/>
</dbReference>
<name>A7SU25_NEMVE</name>
<dbReference type="GO" id="GO:0031902">
    <property type="term" value="C:late endosome membrane"/>
    <property type="evidence" value="ECO:0007669"/>
    <property type="project" value="UniProtKB-SubCell"/>
</dbReference>
<evidence type="ECO:0000259" key="8">
    <source>
        <dbReference type="Pfam" id="PF00561"/>
    </source>
</evidence>
<dbReference type="GO" id="GO:0047372">
    <property type="term" value="F:monoacylglycerol lipase activity"/>
    <property type="evidence" value="ECO:0000318"/>
    <property type="project" value="GO_Central"/>
</dbReference>
<dbReference type="Proteomes" id="UP000001593">
    <property type="component" value="Unassembled WGS sequence"/>
</dbReference>
<dbReference type="PhylomeDB" id="A7SU25"/>
<keyword evidence="10" id="KW-1185">Reference proteome</keyword>
<comment type="subcellular location">
    <subcellularLocation>
        <location evidence="3">Late endosome membrane</location>
        <topology evidence="3">Single-pass type II membrane protein</topology>
    </subcellularLocation>
    <subcellularLocation>
        <location evidence="4">Lysosome membrane</location>
        <topology evidence="4">Single-pass type II membrane protein</topology>
    </subcellularLocation>
    <subcellularLocation>
        <location evidence="5">Mitochondrion membrane</location>
        <topology evidence="5">Single-pass type II membrane protein</topology>
    </subcellularLocation>
</comment>
<dbReference type="Gene3D" id="3.40.50.1820">
    <property type="entry name" value="alpha/beta hydrolase"/>
    <property type="match status" value="1"/>
</dbReference>
<evidence type="ECO:0000256" key="1">
    <source>
        <dbReference type="ARBA" id="ARBA00001613"/>
    </source>
</evidence>
<reference evidence="9 10" key="1">
    <citation type="journal article" date="2007" name="Science">
        <title>Sea anemone genome reveals ancestral eumetazoan gene repertoire and genomic organization.</title>
        <authorList>
            <person name="Putnam N.H."/>
            <person name="Srivastava M."/>
            <person name="Hellsten U."/>
            <person name="Dirks B."/>
            <person name="Chapman J."/>
            <person name="Salamov A."/>
            <person name="Terry A."/>
            <person name="Shapiro H."/>
            <person name="Lindquist E."/>
            <person name="Kapitonov V.V."/>
            <person name="Jurka J."/>
            <person name="Genikhovich G."/>
            <person name="Grigoriev I.V."/>
            <person name="Lucas S.M."/>
            <person name="Steele R.E."/>
            <person name="Finnerty J.R."/>
            <person name="Technau U."/>
            <person name="Martindale M.Q."/>
            <person name="Rokhsar D.S."/>
        </authorList>
    </citation>
    <scope>NUCLEOTIDE SEQUENCE [LARGE SCALE GENOMIC DNA]</scope>
    <source>
        <strain evidence="10">CH2 X CH6</strain>
    </source>
</reference>
<dbReference type="Pfam" id="PF00561">
    <property type="entry name" value="Abhydrolase_1"/>
    <property type="match status" value="1"/>
</dbReference>
<evidence type="ECO:0000256" key="7">
    <source>
        <dbReference type="ARBA" id="ARBA00049568"/>
    </source>
</evidence>
<proteinExistence type="predicted"/>
<feature type="domain" description="AB hydrolase-1" evidence="8">
    <location>
        <begin position="32"/>
        <end position="140"/>
    </location>
</feature>
<dbReference type="GO" id="GO:0005765">
    <property type="term" value="C:lysosomal membrane"/>
    <property type="evidence" value="ECO:0007669"/>
    <property type="project" value="UniProtKB-SubCell"/>
</dbReference>
<dbReference type="EMBL" id="DS469806">
    <property type="protein sequence ID" value="EDO32798.1"/>
    <property type="molecule type" value="Genomic_DNA"/>
</dbReference>
<dbReference type="PANTHER" id="PTHR43798:SF5">
    <property type="entry name" value="MONOACYLGLYCEROL LIPASE ABHD6"/>
    <property type="match status" value="1"/>
</dbReference>